<dbReference type="Gene3D" id="3.40.50.12780">
    <property type="entry name" value="N-terminal domain of ligase-like"/>
    <property type="match status" value="2"/>
</dbReference>
<evidence type="ECO:0000256" key="5">
    <source>
        <dbReference type="SAM" id="MobiDB-lite"/>
    </source>
</evidence>
<dbReference type="GO" id="GO:0031177">
    <property type="term" value="F:phosphopantetheine binding"/>
    <property type="evidence" value="ECO:0007669"/>
    <property type="project" value="TreeGrafter"/>
</dbReference>
<organism evidence="7 8">
    <name type="scientific">Aspergillus heteromorphus CBS 117.55</name>
    <dbReference type="NCBI Taxonomy" id="1448321"/>
    <lineage>
        <taxon>Eukaryota</taxon>
        <taxon>Fungi</taxon>
        <taxon>Dikarya</taxon>
        <taxon>Ascomycota</taxon>
        <taxon>Pezizomycotina</taxon>
        <taxon>Eurotiomycetes</taxon>
        <taxon>Eurotiomycetidae</taxon>
        <taxon>Eurotiales</taxon>
        <taxon>Aspergillaceae</taxon>
        <taxon>Aspergillus</taxon>
        <taxon>Aspergillus subgen. Circumdati</taxon>
    </lineage>
</organism>
<dbReference type="GeneID" id="37069288"/>
<evidence type="ECO:0000256" key="2">
    <source>
        <dbReference type="ARBA" id="ARBA00022553"/>
    </source>
</evidence>
<dbReference type="RefSeq" id="XP_025400025.1">
    <property type="nucleotide sequence ID" value="XM_025547051.1"/>
</dbReference>
<dbReference type="STRING" id="1448321.A0A317WED0"/>
<dbReference type="GO" id="GO:0016874">
    <property type="term" value="F:ligase activity"/>
    <property type="evidence" value="ECO:0007669"/>
    <property type="project" value="UniProtKB-KW"/>
</dbReference>
<dbReference type="Proteomes" id="UP000247233">
    <property type="component" value="Unassembled WGS sequence"/>
</dbReference>
<keyword evidence="8" id="KW-1185">Reference proteome</keyword>
<evidence type="ECO:0000313" key="7">
    <source>
        <dbReference type="EMBL" id="PWY83582.1"/>
    </source>
</evidence>
<feature type="domain" description="AMP-dependent synthetase/ligase" evidence="6">
    <location>
        <begin position="368"/>
        <end position="522"/>
    </location>
</feature>
<reference evidence="7 8" key="1">
    <citation type="submission" date="2016-12" db="EMBL/GenBank/DDBJ databases">
        <title>The genomes of Aspergillus section Nigri reveals drivers in fungal speciation.</title>
        <authorList>
            <consortium name="DOE Joint Genome Institute"/>
            <person name="Vesth T.C."/>
            <person name="Nybo J."/>
            <person name="Theobald S."/>
            <person name="Brandl J."/>
            <person name="Frisvad J.C."/>
            <person name="Nielsen K.F."/>
            <person name="Lyhne E.K."/>
            <person name="Kogle M.E."/>
            <person name="Kuo A."/>
            <person name="Riley R."/>
            <person name="Clum A."/>
            <person name="Nolan M."/>
            <person name="Lipzen A."/>
            <person name="Salamov A."/>
            <person name="Henrissat B."/>
            <person name="Wiebenga A."/>
            <person name="De Vries R.P."/>
            <person name="Grigoriev I.V."/>
            <person name="Mortensen U.H."/>
            <person name="Andersen M.R."/>
            <person name="Baker S.E."/>
        </authorList>
    </citation>
    <scope>NUCLEOTIDE SEQUENCE [LARGE SCALE GENOMIC DNA]</scope>
    <source>
        <strain evidence="7 8">CBS 117.55</strain>
    </source>
</reference>
<dbReference type="GO" id="GO:0005737">
    <property type="term" value="C:cytoplasm"/>
    <property type="evidence" value="ECO:0007669"/>
    <property type="project" value="TreeGrafter"/>
</dbReference>
<dbReference type="EMBL" id="MSFL01000010">
    <property type="protein sequence ID" value="PWY83582.1"/>
    <property type="molecule type" value="Genomic_DNA"/>
</dbReference>
<evidence type="ECO:0000256" key="1">
    <source>
        <dbReference type="ARBA" id="ARBA00022450"/>
    </source>
</evidence>
<dbReference type="GO" id="GO:0043041">
    <property type="term" value="P:amino acid activation for nonribosomal peptide biosynthetic process"/>
    <property type="evidence" value="ECO:0007669"/>
    <property type="project" value="TreeGrafter"/>
</dbReference>
<dbReference type="PANTHER" id="PTHR45527:SF16">
    <property type="entry name" value="NONRIBOSOMAL PEPTIDE SYNTHASE ATNA-RELATED"/>
    <property type="match status" value="1"/>
</dbReference>
<sequence>MFAQATATMLVENLGVSYREKHETGIAALTNAAWALVLRVYAESPEEVCFGLLSQYNHVVEQLVSQPETCVRDIQVLSPEDIVCALTDRRANEGASRLRGYVCMGRKLFTTSMRGGCVCVPSESERLSDLAGAVNKYRVNWSFHVPTTAETLDPEQMPGLKHLALGGEAISRWASRVTLLNSYGPSECSIWTSVSHLHPGISSPNNIGRGLGCRTWITEANDHNRLVAIGCVDRCCLHREPNICEESGHPNHAHLYKTGDLIKYDSNATILYVGRKDSQVKARGQRIELPRGLGRASESLQVVVKKRLTWQTITDEISFEQRGLPVIEYGGRLCSFAIDIKARKFVLALHHVLSSRVRRLLERSTEQYTSFTSGRTGRLKGIVVEHGNLRMSAQAYGAQFKVNPGTRVFQFSAYTFDIGLGDIFISLQRGATICTPPEWERLNELSGAITKYQANFMSVTPSVAKLLRPEVVPTLCTLVLGETPTQDNVQTWLEKLELVITWGPAETTIYESATPPTTRETSAQGLGNPRGQSNVAGPLVSRGYLKDDAKTAAAYIEDPAWAKRLDRKDNQVKLHGQRMELDEVEHAMLAHKTVRQAIARIPRHGPLKDKLVAMMSPHDVLSPSSPVANRIIVLNEAYHGIRIGRELACSGASVAPRKPAKLHGANGLDWCRGCSTERQF</sequence>
<dbReference type="GO" id="GO:0044550">
    <property type="term" value="P:secondary metabolite biosynthetic process"/>
    <property type="evidence" value="ECO:0007669"/>
    <property type="project" value="TreeGrafter"/>
</dbReference>
<evidence type="ECO:0000313" key="8">
    <source>
        <dbReference type="Proteomes" id="UP000247233"/>
    </source>
</evidence>
<proteinExistence type="inferred from homology"/>
<dbReference type="Gene3D" id="3.30.300.30">
    <property type="match status" value="1"/>
</dbReference>
<comment type="caution">
    <text evidence="7">The sequence shown here is derived from an EMBL/GenBank/DDBJ whole genome shotgun (WGS) entry which is preliminary data.</text>
</comment>
<accession>A0A317WED0</accession>
<dbReference type="InterPro" id="IPR042099">
    <property type="entry name" value="ANL_N_sf"/>
</dbReference>
<keyword evidence="2" id="KW-0597">Phosphoprotein</keyword>
<dbReference type="SUPFAM" id="SSF56801">
    <property type="entry name" value="Acetyl-CoA synthetase-like"/>
    <property type="match status" value="2"/>
</dbReference>
<evidence type="ECO:0000259" key="6">
    <source>
        <dbReference type="Pfam" id="PF00501"/>
    </source>
</evidence>
<feature type="region of interest" description="Disordered" evidence="5">
    <location>
        <begin position="512"/>
        <end position="537"/>
    </location>
</feature>
<dbReference type="AlphaFoldDB" id="A0A317WED0"/>
<dbReference type="InterPro" id="IPR045851">
    <property type="entry name" value="AMP-bd_C_sf"/>
</dbReference>
<dbReference type="OrthoDB" id="416786at2759"/>
<protein>
    <submittedName>
        <fullName evidence="7">Acetyl-CoA synthetase-like protein</fullName>
    </submittedName>
</protein>
<evidence type="ECO:0000256" key="3">
    <source>
        <dbReference type="ARBA" id="ARBA00022598"/>
    </source>
</evidence>
<dbReference type="Pfam" id="PF00501">
    <property type="entry name" value="AMP-binding"/>
    <property type="match status" value="2"/>
</dbReference>
<keyword evidence="1" id="KW-0596">Phosphopantetheine</keyword>
<comment type="similarity">
    <text evidence="4">Belongs to the NRP synthetase family.</text>
</comment>
<dbReference type="VEuPathDB" id="FungiDB:BO70DRAFT_403859"/>
<evidence type="ECO:0000256" key="4">
    <source>
        <dbReference type="ARBA" id="ARBA00029454"/>
    </source>
</evidence>
<dbReference type="PANTHER" id="PTHR45527">
    <property type="entry name" value="NONRIBOSOMAL PEPTIDE SYNTHETASE"/>
    <property type="match status" value="1"/>
</dbReference>
<feature type="compositionally biased region" description="Polar residues" evidence="5">
    <location>
        <begin position="512"/>
        <end position="535"/>
    </location>
</feature>
<dbReference type="InterPro" id="IPR000873">
    <property type="entry name" value="AMP-dep_synth/lig_dom"/>
</dbReference>
<feature type="domain" description="AMP-dependent synthetase/ligase" evidence="6">
    <location>
        <begin position="103"/>
        <end position="212"/>
    </location>
</feature>
<keyword evidence="3" id="KW-0436">Ligase</keyword>
<gene>
    <name evidence="7" type="ORF">BO70DRAFT_403859</name>
</gene>
<name>A0A317WED0_9EURO</name>